<sequence length="238" mass="27563">MDFNKLRKFLLLLFAVGLIVSCISDDETIIEEEPIEIVKDIDGNEYEVLTLLGKKWLRQDLRVSRFRDGTPIPKVEDPEEWSKISYGAYTWFENDPANDETYGKIYNGYLVNCCEICPEDWRLPSENELVAVVDYFGGLFDAGQYPIVPQWMSLEGLLGGERKFDGGFLNKRNLTMNGDEVLIDFSVKWIRPQNRQVLENPFAFMVERYTGKNVQYSMLKGSQRYMLNSGAYIKCIQE</sequence>
<dbReference type="PROSITE" id="PS51257">
    <property type="entry name" value="PROKAR_LIPOPROTEIN"/>
    <property type="match status" value="1"/>
</dbReference>
<evidence type="ECO:0000313" key="2">
    <source>
        <dbReference type="EMBL" id="MCS5490181.1"/>
    </source>
</evidence>
<reference evidence="2 3" key="1">
    <citation type="submission" date="2022-08" db="EMBL/GenBank/DDBJ databases">
        <title>Algoriphagus sp. CAU 1643 isolated from mud.</title>
        <authorList>
            <person name="Kim W."/>
        </authorList>
    </citation>
    <scope>NUCLEOTIDE SEQUENCE [LARGE SCALE GENOMIC DNA]</scope>
    <source>
        <strain evidence="2 3">CAU 1643</strain>
    </source>
</reference>
<feature type="domain" description="Fibrobacter succinogenes major paralogous" evidence="1">
    <location>
        <begin position="54"/>
        <end position="138"/>
    </location>
</feature>
<name>A0ABT2G4I6_9BACT</name>
<accession>A0ABT2G4I6</accession>
<dbReference type="RefSeq" id="WP_259413857.1">
    <property type="nucleotide sequence ID" value="NZ_JANWGH010000001.1"/>
</dbReference>
<protein>
    <submittedName>
        <fullName evidence="2">Fibrobacter succinogenes major paralogous domain-containing protein</fullName>
    </submittedName>
</protein>
<comment type="caution">
    <text evidence="2">The sequence shown here is derived from an EMBL/GenBank/DDBJ whole genome shotgun (WGS) entry which is preliminary data.</text>
</comment>
<proteinExistence type="predicted"/>
<keyword evidence="3" id="KW-1185">Reference proteome</keyword>
<evidence type="ECO:0000313" key="3">
    <source>
        <dbReference type="Proteomes" id="UP001206788"/>
    </source>
</evidence>
<dbReference type="Proteomes" id="UP001206788">
    <property type="component" value="Unassembled WGS sequence"/>
</dbReference>
<evidence type="ECO:0000259" key="1">
    <source>
        <dbReference type="Pfam" id="PF09603"/>
    </source>
</evidence>
<gene>
    <name evidence="2" type="ORF">NY014_07060</name>
</gene>
<dbReference type="InterPro" id="IPR011871">
    <property type="entry name" value="Fib_succ_major"/>
</dbReference>
<organism evidence="2 3">
    <name type="scientific">Algoriphagus limi</name>
    <dbReference type="NCBI Taxonomy" id="2975273"/>
    <lineage>
        <taxon>Bacteria</taxon>
        <taxon>Pseudomonadati</taxon>
        <taxon>Bacteroidota</taxon>
        <taxon>Cytophagia</taxon>
        <taxon>Cytophagales</taxon>
        <taxon>Cyclobacteriaceae</taxon>
        <taxon>Algoriphagus</taxon>
    </lineage>
</organism>
<dbReference type="Pfam" id="PF09603">
    <property type="entry name" value="Fib_succ_major"/>
    <property type="match status" value="1"/>
</dbReference>
<dbReference type="EMBL" id="JANWGH010000001">
    <property type="protein sequence ID" value="MCS5490181.1"/>
    <property type="molecule type" value="Genomic_DNA"/>
</dbReference>